<feature type="region of interest" description="Disordered" evidence="1">
    <location>
        <begin position="231"/>
        <end position="263"/>
    </location>
</feature>
<dbReference type="RefSeq" id="WP_171189938.1">
    <property type="nucleotide sequence ID" value="NZ_WTPX01000268.1"/>
</dbReference>
<keyword evidence="2" id="KW-1133">Transmembrane helix</keyword>
<keyword evidence="2" id="KW-0812">Transmembrane</keyword>
<dbReference type="PROSITE" id="PS51202">
    <property type="entry name" value="RCK_C"/>
    <property type="match status" value="1"/>
</dbReference>
<comment type="caution">
    <text evidence="4">The sequence shown here is derived from an EMBL/GenBank/DDBJ whole genome shotgun (WGS) entry which is preliminary data.</text>
</comment>
<dbReference type="Proteomes" id="UP000609651">
    <property type="component" value="Unassembled WGS sequence"/>
</dbReference>
<evidence type="ECO:0000313" key="5">
    <source>
        <dbReference type="Proteomes" id="UP000609651"/>
    </source>
</evidence>
<dbReference type="InterPro" id="IPR036721">
    <property type="entry name" value="RCK_C_sf"/>
</dbReference>
<evidence type="ECO:0000256" key="1">
    <source>
        <dbReference type="SAM" id="MobiDB-lite"/>
    </source>
</evidence>
<proteinExistence type="predicted"/>
<reference evidence="4 5" key="1">
    <citation type="journal article" date="2020" name="Syst. Appl. Microbiol.">
        <title>Alienimonas chondri sp. nov., a novel planctomycete isolated from the biofilm of the red alga Chondrus crispus.</title>
        <authorList>
            <person name="Vitorino I."/>
            <person name="Albuquerque L."/>
            <person name="Wiegand S."/>
            <person name="Kallscheuer N."/>
            <person name="da Costa M.S."/>
            <person name="Lobo-da-Cunha A."/>
            <person name="Jogler C."/>
            <person name="Lage O.M."/>
        </authorList>
    </citation>
    <scope>NUCLEOTIDE SEQUENCE [LARGE SCALE GENOMIC DNA]</scope>
    <source>
        <strain evidence="4 5">LzC2</strain>
    </source>
</reference>
<feature type="compositionally biased region" description="Basic and acidic residues" evidence="1">
    <location>
        <begin position="251"/>
        <end position="263"/>
    </location>
</feature>
<protein>
    <recommendedName>
        <fullName evidence="3">RCK C-terminal domain-containing protein</fullName>
    </recommendedName>
</protein>
<feature type="transmembrane region" description="Helical" evidence="2">
    <location>
        <begin position="107"/>
        <end position="127"/>
    </location>
</feature>
<feature type="compositionally biased region" description="Basic and acidic residues" evidence="1">
    <location>
        <begin position="231"/>
        <end position="242"/>
    </location>
</feature>
<sequence>MEAAFLSLLATLTISLVVTRVATVAFMATGMSRESARFQARSAFTGVGYTTGEAESVVNHPVRRRIAMILMLLGNLGVATVAGTVMLSVSEINDAKGGDDPWKVWKALGFFLGGTLVLIWLANSEWVERRLNRIISRALRQYTSLNVQDYVALLHLAQGYVISELRVEPEDWLANKTLIQLALPQEGVLVLGVQRKGGPYVGAPHGHTRIRPYDTLLLYADQGRIEELDTRRAGSAGDEEHAAAVAAQGRVEAKEDAEERVGV</sequence>
<evidence type="ECO:0000256" key="2">
    <source>
        <dbReference type="SAM" id="Phobius"/>
    </source>
</evidence>
<feature type="domain" description="RCK C-terminal" evidence="3">
    <location>
        <begin position="149"/>
        <end position="234"/>
    </location>
</feature>
<name>A0ABX1VJE5_9PLAN</name>
<evidence type="ECO:0000259" key="3">
    <source>
        <dbReference type="PROSITE" id="PS51202"/>
    </source>
</evidence>
<dbReference type="Gene3D" id="3.30.70.1450">
    <property type="entry name" value="Regulator of K+ conductance, C-terminal domain"/>
    <property type="match status" value="1"/>
</dbReference>
<dbReference type="Pfam" id="PF02080">
    <property type="entry name" value="TrkA_C"/>
    <property type="match status" value="1"/>
</dbReference>
<keyword evidence="2" id="KW-0472">Membrane</keyword>
<dbReference type="InterPro" id="IPR006037">
    <property type="entry name" value="RCK_C"/>
</dbReference>
<keyword evidence="5" id="KW-1185">Reference proteome</keyword>
<dbReference type="EMBL" id="WTPX01000268">
    <property type="protein sequence ID" value="NNJ28038.1"/>
    <property type="molecule type" value="Genomic_DNA"/>
</dbReference>
<dbReference type="SUPFAM" id="SSF116726">
    <property type="entry name" value="TrkA C-terminal domain-like"/>
    <property type="match status" value="1"/>
</dbReference>
<feature type="transmembrane region" description="Helical" evidence="2">
    <location>
        <begin position="6"/>
        <end position="28"/>
    </location>
</feature>
<accession>A0ABX1VJE5</accession>
<gene>
    <name evidence="4" type="ORF">LzC2_41490</name>
</gene>
<organism evidence="4 5">
    <name type="scientific">Alienimonas chondri</name>
    <dbReference type="NCBI Taxonomy" id="2681879"/>
    <lineage>
        <taxon>Bacteria</taxon>
        <taxon>Pseudomonadati</taxon>
        <taxon>Planctomycetota</taxon>
        <taxon>Planctomycetia</taxon>
        <taxon>Planctomycetales</taxon>
        <taxon>Planctomycetaceae</taxon>
        <taxon>Alienimonas</taxon>
    </lineage>
</organism>
<evidence type="ECO:0000313" key="4">
    <source>
        <dbReference type="EMBL" id="NNJ28038.1"/>
    </source>
</evidence>
<feature type="transmembrane region" description="Helical" evidence="2">
    <location>
        <begin position="66"/>
        <end position="87"/>
    </location>
</feature>